<dbReference type="GO" id="GO:0006799">
    <property type="term" value="P:polyphosphate biosynthetic process"/>
    <property type="evidence" value="ECO:0007669"/>
    <property type="project" value="UniProtKB-ARBA"/>
</dbReference>
<dbReference type="RefSeq" id="WP_123132413.1">
    <property type="nucleotide sequence ID" value="NZ_RJJE01000007.1"/>
</dbReference>
<dbReference type="AlphaFoldDB" id="A0A3M9MZE3"/>
<dbReference type="OrthoDB" id="148766at2"/>
<dbReference type="CDD" id="cd07750">
    <property type="entry name" value="PolyPPase_VTC_like"/>
    <property type="match status" value="1"/>
</dbReference>
<evidence type="ECO:0000313" key="3">
    <source>
        <dbReference type="Proteomes" id="UP000271010"/>
    </source>
</evidence>
<name>A0A3M9MZE3_9BACT</name>
<dbReference type="InterPro" id="IPR018966">
    <property type="entry name" value="VTC_domain"/>
</dbReference>
<dbReference type="EMBL" id="RJJE01000007">
    <property type="protein sequence ID" value="RNI30870.1"/>
    <property type="molecule type" value="Genomic_DNA"/>
</dbReference>
<comment type="caution">
    <text evidence="2">The sequence shown here is derived from an EMBL/GenBank/DDBJ whole genome shotgun (WGS) entry which is preliminary data.</text>
</comment>
<sequence>MAKKVDSNVYRFERKYLIKNVSLNEVKQATLFNPKGFVPVFHPRTINNIYFDTLGLRDYFDNVEGDQNRIKVRIRWYGELYGYKKKPVLEFKVKNGLMGYKDSYRLAPFTLDRSFTRETFLEVLKNSDLPQHVLDALSSLHPMLLNRYDRIYYLSLDKKFRITIDSNLTFHKISFLQPISLEKYLERDSVIMEMKYSREDDIEARNISTHFPFLLTKSSKYVRGVDSLYFRTD</sequence>
<dbReference type="InterPro" id="IPR042267">
    <property type="entry name" value="VTC_sf"/>
</dbReference>
<proteinExistence type="predicted"/>
<dbReference type="Pfam" id="PF09359">
    <property type="entry name" value="VTC"/>
    <property type="match status" value="1"/>
</dbReference>
<dbReference type="Gene3D" id="3.20.100.30">
    <property type="entry name" value="VTC, catalytic tunnel domain"/>
    <property type="match status" value="1"/>
</dbReference>
<evidence type="ECO:0000259" key="1">
    <source>
        <dbReference type="Pfam" id="PF09359"/>
    </source>
</evidence>
<organism evidence="2 3">
    <name type="scientific">Rufibacter immobilis</name>
    <dbReference type="NCBI Taxonomy" id="1348778"/>
    <lineage>
        <taxon>Bacteria</taxon>
        <taxon>Pseudomonadati</taxon>
        <taxon>Bacteroidota</taxon>
        <taxon>Cytophagia</taxon>
        <taxon>Cytophagales</taxon>
        <taxon>Hymenobacteraceae</taxon>
        <taxon>Rufibacter</taxon>
    </lineage>
</organism>
<dbReference type="Proteomes" id="UP000271010">
    <property type="component" value="Unassembled WGS sequence"/>
</dbReference>
<reference evidence="2 3" key="1">
    <citation type="submission" date="2018-11" db="EMBL/GenBank/DDBJ databases">
        <title>Rufibacter latericius sp. nov., isolated from water in Baiyang Lake.</title>
        <authorList>
            <person name="Yang Y."/>
        </authorList>
    </citation>
    <scope>NUCLEOTIDE SEQUENCE [LARGE SCALE GENOMIC DNA]</scope>
    <source>
        <strain evidence="2 3">MCC P1</strain>
    </source>
</reference>
<gene>
    <name evidence="2" type="ORF">EFA69_07130</name>
</gene>
<accession>A0A3M9MZE3</accession>
<protein>
    <submittedName>
        <fullName evidence="2">Polyphosphate polymerase domain-containing protein</fullName>
    </submittedName>
</protein>
<feature type="domain" description="VTC" evidence="1">
    <location>
        <begin position="11"/>
        <end position="229"/>
    </location>
</feature>
<evidence type="ECO:0000313" key="2">
    <source>
        <dbReference type="EMBL" id="RNI30870.1"/>
    </source>
</evidence>
<keyword evidence="3" id="KW-1185">Reference proteome</keyword>